<dbReference type="SMART" id="SM00225">
    <property type="entry name" value="BTB"/>
    <property type="match status" value="1"/>
</dbReference>
<dbReference type="SUPFAM" id="SSF49599">
    <property type="entry name" value="TRAF domain-like"/>
    <property type="match status" value="2"/>
</dbReference>
<dbReference type="Pfam" id="PF22486">
    <property type="entry name" value="MATH_2"/>
    <property type="match status" value="1"/>
</dbReference>
<dbReference type="InterPro" id="IPR000210">
    <property type="entry name" value="BTB/POZ_dom"/>
</dbReference>
<reference evidence="3 4" key="1">
    <citation type="journal article" date="2019" name="Sci. Rep.">
        <title>Orb-weaving spider Araneus ventricosus genome elucidates the spidroin gene catalogue.</title>
        <authorList>
            <person name="Kono N."/>
            <person name="Nakamura H."/>
            <person name="Ohtoshi R."/>
            <person name="Moran D.A.P."/>
            <person name="Shinohara A."/>
            <person name="Yoshida Y."/>
            <person name="Fujiwara M."/>
            <person name="Mori M."/>
            <person name="Tomita M."/>
            <person name="Arakawa K."/>
        </authorList>
    </citation>
    <scope>NUCLEOTIDE SEQUENCE [LARGE SCALE GENOMIC DNA]</scope>
</reference>
<dbReference type="OrthoDB" id="6359816at2759"/>
<dbReference type="Proteomes" id="UP000499080">
    <property type="component" value="Unassembled WGS sequence"/>
</dbReference>
<dbReference type="InterPro" id="IPR002083">
    <property type="entry name" value="MATH/TRAF_dom"/>
</dbReference>
<dbReference type="PANTHER" id="PTHR24413">
    <property type="entry name" value="SPECKLE-TYPE POZ PROTEIN"/>
    <property type="match status" value="1"/>
</dbReference>
<dbReference type="InterPro" id="IPR008974">
    <property type="entry name" value="TRAF-like"/>
</dbReference>
<dbReference type="PROSITE" id="PS50097">
    <property type="entry name" value="BTB"/>
    <property type="match status" value="1"/>
</dbReference>
<evidence type="ECO:0000313" key="4">
    <source>
        <dbReference type="Proteomes" id="UP000499080"/>
    </source>
</evidence>
<evidence type="ECO:0000259" key="2">
    <source>
        <dbReference type="PROSITE" id="PS50144"/>
    </source>
</evidence>
<dbReference type="InterPro" id="IPR011333">
    <property type="entry name" value="SKP1/BTB/POZ_sf"/>
</dbReference>
<proteinExistence type="predicted"/>
<feature type="domain" description="MATH" evidence="2">
    <location>
        <begin position="10"/>
        <end position="140"/>
    </location>
</feature>
<dbReference type="CDD" id="cd18186">
    <property type="entry name" value="BTB_POZ_ZBTB_KLHL-like"/>
    <property type="match status" value="1"/>
</dbReference>
<name>A0A4Y2CJB8_ARAVE</name>
<sequence length="502" mass="57345">MAHEENDEKCITIFWKIENITYISEKFDGNINSPSFVLDVMDETTWNLELYARGEEESRDYIGIYLKREEDASATANIELLCKLAVIGKDGSVQEADMFECSFLKGEGYGGLEFVRRQEIYGTKRSVFLPQDTLTVRCRIWKKGESILQDVRCFVRTRIGVEKSSFLWNLENFNTLALEKKISRVIKSPMNDVPLMSVDMFVTAGVNCDEIIRFVLSLQDKTIKYSTFRLSLVDVSGNKVECNQEEFWFDEQCESKKFTFCLTRKKLLANKKLLLPNDVLTLHWECAFSKGIVLEEIEEVQYGCTSSEVKISDTHKVNNDKILPSNSLTDNVKFLYDEKFLCDVNLKTITGTFPAHKAILSASSSVFKTMFSNDTKENYSDCVDINELDDDAVSGMLHYIYTSSVDDLTWESATDLYEAASKYAILSLKNICSSYMKNNLSRSNACEALLVADNHADGELKAYVLDYIVKHGKELINSEWRLLMNSNGKLAAEALYRLFYEN</sequence>
<comment type="caution">
    <text evidence="3">The sequence shown here is derived from an EMBL/GenBank/DDBJ whole genome shotgun (WGS) entry which is preliminary data.</text>
</comment>
<dbReference type="Gene3D" id="1.25.40.420">
    <property type="match status" value="1"/>
</dbReference>
<feature type="domain" description="BTB" evidence="1">
    <location>
        <begin position="342"/>
        <end position="406"/>
    </location>
</feature>
<dbReference type="Gene3D" id="2.60.210.10">
    <property type="entry name" value="Apoptosis, Tumor Necrosis Factor Receptor Associated Protein 2, Chain A"/>
    <property type="match status" value="1"/>
</dbReference>
<dbReference type="GO" id="GO:0030163">
    <property type="term" value="P:protein catabolic process"/>
    <property type="evidence" value="ECO:0007669"/>
    <property type="project" value="UniProtKB-ARBA"/>
</dbReference>
<accession>A0A4Y2CJB8</accession>
<dbReference type="PROSITE" id="PS50144">
    <property type="entry name" value="MATH"/>
    <property type="match status" value="1"/>
</dbReference>
<dbReference type="EMBL" id="BGPR01000203">
    <property type="protein sequence ID" value="GBM04521.1"/>
    <property type="molecule type" value="Genomic_DNA"/>
</dbReference>
<dbReference type="AlphaFoldDB" id="A0A4Y2CJB8"/>
<evidence type="ECO:0000259" key="1">
    <source>
        <dbReference type="PROSITE" id="PS50097"/>
    </source>
</evidence>
<organism evidence="3 4">
    <name type="scientific">Araneus ventricosus</name>
    <name type="common">Orbweaver spider</name>
    <name type="synonym">Epeira ventricosa</name>
    <dbReference type="NCBI Taxonomy" id="182803"/>
    <lineage>
        <taxon>Eukaryota</taxon>
        <taxon>Metazoa</taxon>
        <taxon>Ecdysozoa</taxon>
        <taxon>Arthropoda</taxon>
        <taxon>Chelicerata</taxon>
        <taxon>Arachnida</taxon>
        <taxon>Araneae</taxon>
        <taxon>Araneomorphae</taxon>
        <taxon>Entelegynae</taxon>
        <taxon>Araneoidea</taxon>
        <taxon>Araneidae</taxon>
        <taxon>Araneus</taxon>
    </lineage>
</organism>
<keyword evidence="4" id="KW-1185">Reference proteome</keyword>
<evidence type="ECO:0000313" key="3">
    <source>
        <dbReference type="EMBL" id="GBM04521.1"/>
    </source>
</evidence>
<dbReference type="Pfam" id="PF00651">
    <property type="entry name" value="BTB"/>
    <property type="match status" value="1"/>
</dbReference>
<dbReference type="SUPFAM" id="SSF54695">
    <property type="entry name" value="POZ domain"/>
    <property type="match status" value="1"/>
</dbReference>
<protein>
    <submittedName>
        <fullName evidence="3">TD and POZ domain-containing protein 3</fullName>
    </submittedName>
</protein>
<gene>
    <name evidence="3" type="primary">Tdpoz3_11</name>
    <name evidence="3" type="ORF">AVEN_197921_1</name>
</gene>
<dbReference type="Gene3D" id="3.30.710.10">
    <property type="entry name" value="Potassium Channel Kv1.1, Chain A"/>
    <property type="match status" value="1"/>
</dbReference>